<gene>
    <name evidence="1" type="ORF">KKP3000_003904</name>
</gene>
<comment type="caution">
    <text evidence="1">The sequence shown here is derived from an EMBL/GenBank/DDBJ whole genome shotgun (WGS) entry which is preliminary data.</text>
</comment>
<sequence>MSGKKFIAAKVNINENIFTGKLDDLVSRIPTAIESRKHFKGRTWRWQFLDVKRTEHGLVYGNLSKARDERRTVATESFTTGYAEIKDATYNSFFVYDPKNEILMFHENGRIDRDTFIHYWARLVYQGDPSIGDIIIIPFPVEEDLKLKVKGMEVLTRIEFEIIPPNMIKRKTLGSMRHLVQDANSTKTKYIAENKKEGLNKDGPLIDSGLEMVKNAYGYVKATGYDTFTTKGRGGKVKVTKTPRIFRSRDSVFHDTVQASEPLEIVEELKNLWGRAKNVVRGGGDDETNGKSL</sequence>
<evidence type="ECO:0000313" key="2">
    <source>
        <dbReference type="Proteomes" id="UP001579974"/>
    </source>
</evidence>
<reference evidence="1 2" key="1">
    <citation type="journal article" date="2024" name="Int. J. Mol. Sci.">
        <title>Exploration of Alicyclobacillus spp. Genome in Search of Antibiotic Resistance.</title>
        <authorList>
            <person name="Bucka-Kolendo J."/>
            <person name="Kiousi D.E."/>
            <person name="Dekowska A."/>
            <person name="Mikolajczuk-Szczyrba A."/>
            <person name="Karadedos D.M."/>
            <person name="Michael P."/>
            <person name="Galanis A."/>
            <person name="Sokolowska B."/>
        </authorList>
    </citation>
    <scope>NUCLEOTIDE SEQUENCE [LARGE SCALE GENOMIC DNA]</scope>
    <source>
        <strain evidence="1 2">KKP 3000</strain>
    </source>
</reference>
<dbReference type="EMBL" id="JBDXSU010000005">
    <property type="protein sequence ID" value="MFB5190455.1"/>
    <property type="molecule type" value="Genomic_DNA"/>
</dbReference>
<dbReference type="RefSeq" id="WP_275473500.1">
    <property type="nucleotide sequence ID" value="NZ_CP162940.1"/>
</dbReference>
<evidence type="ECO:0000313" key="1">
    <source>
        <dbReference type="EMBL" id="MFB5190455.1"/>
    </source>
</evidence>
<dbReference type="Pfam" id="PF15931">
    <property type="entry name" value="DUF4747"/>
    <property type="match status" value="1"/>
</dbReference>
<dbReference type="InterPro" id="IPR031832">
    <property type="entry name" value="DUF4747"/>
</dbReference>
<dbReference type="Proteomes" id="UP001579974">
    <property type="component" value="Unassembled WGS sequence"/>
</dbReference>
<accession>A0ABV5AF16</accession>
<proteinExistence type="predicted"/>
<name>A0ABV5AF16_9BACL</name>
<protein>
    <recommendedName>
        <fullName evidence="3">DUF4747 domain-containing protein</fullName>
    </recommendedName>
</protein>
<organism evidence="1 2">
    <name type="scientific">Alicyclobacillus fastidiosus</name>
    <dbReference type="NCBI Taxonomy" id="392011"/>
    <lineage>
        <taxon>Bacteria</taxon>
        <taxon>Bacillati</taxon>
        <taxon>Bacillota</taxon>
        <taxon>Bacilli</taxon>
        <taxon>Bacillales</taxon>
        <taxon>Alicyclobacillaceae</taxon>
        <taxon>Alicyclobacillus</taxon>
    </lineage>
</organism>
<evidence type="ECO:0008006" key="3">
    <source>
        <dbReference type="Google" id="ProtNLM"/>
    </source>
</evidence>
<keyword evidence="2" id="KW-1185">Reference proteome</keyword>